<comment type="caution">
    <text evidence="1">The sequence shown here is derived from an EMBL/GenBank/DDBJ whole genome shotgun (WGS) entry which is preliminary data.</text>
</comment>
<reference evidence="1 2" key="1">
    <citation type="submission" date="2017-11" db="EMBL/GenBank/DDBJ databases">
        <title>Draft genome sequence of environmental isolate Aeromonas lusitania sp. nov. MDC 2473.</title>
        <authorList>
            <person name="Colston S.M."/>
            <person name="Navarro A."/>
            <person name="Martinez-Murcia A.J."/>
            <person name="Graf J."/>
        </authorList>
    </citation>
    <scope>NUCLEOTIDE SEQUENCE [LARGE SCALE GENOMIC DNA]</scope>
    <source>
        <strain evidence="1 2">MDC 2473</strain>
    </source>
</reference>
<proteinExistence type="predicted"/>
<dbReference type="EMBL" id="PGCP01000036">
    <property type="protein sequence ID" value="PJC91876.1"/>
    <property type="molecule type" value="Genomic_DNA"/>
</dbReference>
<name>A0A2M8H5P0_9GAMM</name>
<accession>A0A2M8H5P0</accession>
<sequence length="87" mass="8991">MSALAGAVYDNGRGGAEKEVPKMMQTGCVAANWRQGGGLSRLLTAKDVPECAALATGLLPAKAASGLAGSSYHCFDFKAWIFACCYS</sequence>
<evidence type="ECO:0000313" key="2">
    <source>
        <dbReference type="Proteomes" id="UP000232060"/>
    </source>
</evidence>
<organism evidence="1 2">
    <name type="scientific">Aeromonas lusitana</name>
    <dbReference type="NCBI Taxonomy" id="931529"/>
    <lineage>
        <taxon>Bacteria</taxon>
        <taxon>Pseudomonadati</taxon>
        <taxon>Pseudomonadota</taxon>
        <taxon>Gammaproteobacteria</taxon>
        <taxon>Aeromonadales</taxon>
        <taxon>Aeromonadaceae</taxon>
        <taxon>Aeromonas</taxon>
    </lineage>
</organism>
<evidence type="ECO:0000313" key="1">
    <source>
        <dbReference type="EMBL" id="PJC91876.1"/>
    </source>
</evidence>
<protein>
    <submittedName>
        <fullName evidence="1">Uncharacterized protein</fullName>
    </submittedName>
</protein>
<gene>
    <name evidence="1" type="ORF">CUC44_18475</name>
</gene>
<keyword evidence="2" id="KW-1185">Reference proteome</keyword>
<dbReference type="AlphaFoldDB" id="A0A2M8H5P0"/>
<dbReference type="Proteomes" id="UP000232060">
    <property type="component" value="Unassembled WGS sequence"/>
</dbReference>